<evidence type="ECO:0008006" key="4">
    <source>
        <dbReference type="Google" id="ProtNLM"/>
    </source>
</evidence>
<feature type="compositionally biased region" description="Basic residues" evidence="1">
    <location>
        <begin position="188"/>
        <end position="197"/>
    </location>
</feature>
<reference evidence="2" key="1">
    <citation type="journal article" date="2020" name="Stud. Mycol.">
        <title>101 Dothideomycetes genomes: a test case for predicting lifestyles and emergence of pathogens.</title>
        <authorList>
            <person name="Haridas S."/>
            <person name="Albert R."/>
            <person name="Binder M."/>
            <person name="Bloem J."/>
            <person name="Labutti K."/>
            <person name="Salamov A."/>
            <person name="Andreopoulos B."/>
            <person name="Baker S."/>
            <person name="Barry K."/>
            <person name="Bills G."/>
            <person name="Bluhm B."/>
            <person name="Cannon C."/>
            <person name="Castanera R."/>
            <person name="Culley D."/>
            <person name="Daum C."/>
            <person name="Ezra D."/>
            <person name="Gonzalez J."/>
            <person name="Henrissat B."/>
            <person name="Kuo A."/>
            <person name="Liang C."/>
            <person name="Lipzen A."/>
            <person name="Lutzoni F."/>
            <person name="Magnuson J."/>
            <person name="Mondo S."/>
            <person name="Nolan M."/>
            <person name="Ohm R."/>
            <person name="Pangilinan J."/>
            <person name="Park H.-J."/>
            <person name="Ramirez L."/>
            <person name="Alfaro M."/>
            <person name="Sun H."/>
            <person name="Tritt A."/>
            <person name="Yoshinaga Y."/>
            <person name="Zwiers L.-H."/>
            <person name="Turgeon B."/>
            <person name="Goodwin S."/>
            <person name="Spatafora J."/>
            <person name="Crous P."/>
            <person name="Grigoriev I."/>
        </authorList>
    </citation>
    <scope>NUCLEOTIDE SEQUENCE</scope>
    <source>
        <strain evidence="2">CBS 123094</strain>
    </source>
</reference>
<dbReference type="AlphaFoldDB" id="A0A6A5WGF3"/>
<organism evidence="2 3">
    <name type="scientific">Amniculicola lignicola CBS 123094</name>
    <dbReference type="NCBI Taxonomy" id="1392246"/>
    <lineage>
        <taxon>Eukaryota</taxon>
        <taxon>Fungi</taxon>
        <taxon>Dikarya</taxon>
        <taxon>Ascomycota</taxon>
        <taxon>Pezizomycotina</taxon>
        <taxon>Dothideomycetes</taxon>
        <taxon>Pleosporomycetidae</taxon>
        <taxon>Pleosporales</taxon>
        <taxon>Amniculicolaceae</taxon>
        <taxon>Amniculicola</taxon>
    </lineage>
</organism>
<keyword evidence="3" id="KW-1185">Reference proteome</keyword>
<feature type="compositionally biased region" description="Basic and acidic residues" evidence="1">
    <location>
        <begin position="30"/>
        <end position="46"/>
    </location>
</feature>
<accession>A0A6A5WGF3</accession>
<dbReference type="EMBL" id="ML977622">
    <property type="protein sequence ID" value="KAF1996736.1"/>
    <property type="molecule type" value="Genomic_DNA"/>
</dbReference>
<dbReference type="Gene3D" id="3.30.160.60">
    <property type="entry name" value="Classic Zinc Finger"/>
    <property type="match status" value="1"/>
</dbReference>
<dbReference type="PANTHER" id="PTHR23225:SF2">
    <property type="entry name" value="AT09679P-RELATED"/>
    <property type="match status" value="1"/>
</dbReference>
<gene>
    <name evidence="2" type="ORF">P154DRAFT_442888</name>
</gene>
<protein>
    <recommendedName>
        <fullName evidence="4">C2H2-type domain-containing protein</fullName>
    </recommendedName>
</protein>
<feature type="region of interest" description="Disordered" evidence="1">
    <location>
        <begin position="98"/>
        <end position="231"/>
    </location>
</feature>
<evidence type="ECO:0000313" key="3">
    <source>
        <dbReference type="Proteomes" id="UP000799779"/>
    </source>
</evidence>
<evidence type="ECO:0000256" key="1">
    <source>
        <dbReference type="SAM" id="MobiDB-lite"/>
    </source>
</evidence>
<dbReference type="Proteomes" id="UP000799779">
    <property type="component" value="Unassembled WGS sequence"/>
</dbReference>
<proteinExistence type="predicted"/>
<dbReference type="OrthoDB" id="5388486at2759"/>
<dbReference type="InterPro" id="IPR039970">
    <property type="entry name" value="TF_Grauzone"/>
</dbReference>
<sequence length="419" mass="47862">MHLQIGSVPPYEQPWPNTDCMYDHGNQSPERTDMSDDSSHATHNELRSPQPIHQVPYGNTGEYAQQSHLNTELFHGGSLASDLLTPSQNITLRELEYEHHEPEVTVEEREHMDTKPDFDYEHEPTYPKPEPVIEVYPTYTDSGMRNSHRDAESVQFMTPSDEEDSDYKPDSSKPKKRRRSSASSSRTTPRRRSHTHKPSTASTASRPSRVVKKTRGAKASHASDGDDRPFPCPMARYGCPSNFASKNEWKRHVATQHVKLGFYRCDLCSTTHDAHDSTTIYHNDFNRKDLFASHLRRMHFPKLASKQDSTPKARDAEEAEHTKRCYQALRLPPPQSECLFCEKGFSGKASWEERMEHVGRHLEKDSVNLDWKSWRADGALEEYFLQEGLVVRARDGGWKLGDGKPRRGALGRGYEGGDE</sequence>
<name>A0A6A5WGF3_9PLEO</name>
<feature type="compositionally biased region" description="Basic and acidic residues" evidence="1">
    <location>
        <begin position="98"/>
        <end position="125"/>
    </location>
</feature>
<feature type="region of interest" description="Disordered" evidence="1">
    <location>
        <begin position="1"/>
        <end position="61"/>
    </location>
</feature>
<dbReference type="GO" id="GO:0003700">
    <property type="term" value="F:DNA-binding transcription factor activity"/>
    <property type="evidence" value="ECO:0007669"/>
    <property type="project" value="InterPro"/>
</dbReference>
<feature type="compositionally biased region" description="Basic residues" evidence="1">
    <location>
        <begin position="209"/>
        <end position="218"/>
    </location>
</feature>
<dbReference type="PANTHER" id="PTHR23225">
    <property type="entry name" value="ZINC FINGER PROTEIN"/>
    <property type="match status" value="1"/>
</dbReference>
<evidence type="ECO:0000313" key="2">
    <source>
        <dbReference type="EMBL" id="KAF1996736.1"/>
    </source>
</evidence>